<organism evidence="1 2">
    <name type="scientific">Liparis tanakae</name>
    <name type="common">Tanaka's snailfish</name>
    <dbReference type="NCBI Taxonomy" id="230148"/>
    <lineage>
        <taxon>Eukaryota</taxon>
        <taxon>Metazoa</taxon>
        <taxon>Chordata</taxon>
        <taxon>Craniata</taxon>
        <taxon>Vertebrata</taxon>
        <taxon>Euteleostomi</taxon>
        <taxon>Actinopterygii</taxon>
        <taxon>Neopterygii</taxon>
        <taxon>Teleostei</taxon>
        <taxon>Neoteleostei</taxon>
        <taxon>Acanthomorphata</taxon>
        <taxon>Eupercaria</taxon>
        <taxon>Perciformes</taxon>
        <taxon>Cottioidei</taxon>
        <taxon>Cottales</taxon>
        <taxon>Liparidae</taxon>
        <taxon>Liparis</taxon>
    </lineage>
</organism>
<name>A0A4Z2IFT7_9TELE</name>
<keyword evidence="2" id="KW-1185">Reference proteome</keyword>
<evidence type="ECO:0000313" key="2">
    <source>
        <dbReference type="Proteomes" id="UP000314294"/>
    </source>
</evidence>
<dbReference type="EMBL" id="SRLO01000096">
    <property type="protein sequence ID" value="TNN76152.1"/>
    <property type="molecule type" value="Genomic_DNA"/>
</dbReference>
<sequence>MTCWSAGLAVNQGFLNLSGCEHLRSKRRRPGRPALGNTLQKMNIETNSQRCSGSGGASHPASRLFLENSAHIGAMKLKITNRCL</sequence>
<comment type="caution">
    <text evidence="1">The sequence shown here is derived from an EMBL/GenBank/DDBJ whole genome shotgun (WGS) entry which is preliminary data.</text>
</comment>
<proteinExistence type="predicted"/>
<evidence type="ECO:0000313" key="1">
    <source>
        <dbReference type="EMBL" id="TNN76152.1"/>
    </source>
</evidence>
<dbReference type="Proteomes" id="UP000314294">
    <property type="component" value="Unassembled WGS sequence"/>
</dbReference>
<gene>
    <name evidence="1" type="ORF">EYF80_013683</name>
</gene>
<dbReference type="AlphaFoldDB" id="A0A4Z2IFT7"/>
<accession>A0A4Z2IFT7</accession>
<protein>
    <submittedName>
        <fullName evidence="1">Uncharacterized protein</fullName>
    </submittedName>
</protein>
<reference evidence="1 2" key="1">
    <citation type="submission" date="2019-03" db="EMBL/GenBank/DDBJ databases">
        <title>First draft genome of Liparis tanakae, snailfish: a comprehensive survey of snailfish specific genes.</title>
        <authorList>
            <person name="Kim W."/>
            <person name="Song I."/>
            <person name="Jeong J.-H."/>
            <person name="Kim D."/>
            <person name="Kim S."/>
            <person name="Ryu S."/>
            <person name="Song J.Y."/>
            <person name="Lee S.K."/>
        </authorList>
    </citation>
    <scope>NUCLEOTIDE SEQUENCE [LARGE SCALE GENOMIC DNA]</scope>
    <source>
        <tissue evidence="1">Muscle</tissue>
    </source>
</reference>